<reference evidence="2" key="1">
    <citation type="submission" date="2017-01" db="EMBL/GenBank/DDBJ databases">
        <authorList>
            <person name="Varghese N."/>
            <person name="Submissions S."/>
        </authorList>
    </citation>
    <scope>NUCLEOTIDE SEQUENCE [LARGE SCALE GENOMIC DNA]</scope>
    <source>
        <strain evidence="2">DSM 23145</strain>
    </source>
</reference>
<protein>
    <submittedName>
        <fullName evidence="1">Uncharacterized protein</fullName>
    </submittedName>
</protein>
<accession>A0A1N7MF36</accession>
<gene>
    <name evidence="1" type="ORF">SAMN05421789_108126</name>
</gene>
<keyword evidence="2" id="KW-1185">Reference proteome</keyword>
<name>A0A1N7MF36_9FLAO</name>
<proteinExistence type="predicted"/>
<dbReference type="AlphaFoldDB" id="A0A1N7MF36"/>
<dbReference type="RefSeq" id="WP_076387297.1">
    <property type="nucleotide sequence ID" value="NZ_FTOI01000008.1"/>
</dbReference>
<evidence type="ECO:0000313" key="2">
    <source>
        <dbReference type="Proteomes" id="UP000185839"/>
    </source>
</evidence>
<dbReference type="Proteomes" id="UP000185839">
    <property type="component" value="Unassembled WGS sequence"/>
</dbReference>
<organism evidence="1 2">
    <name type="scientific">Kaistella chaponensis</name>
    <dbReference type="NCBI Taxonomy" id="713588"/>
    <lineage>
        <taxon>Bacteria</taxon>
        <taxon>Pseudomonadati</taxon>
        <taxon>Bacteroidota</taxon>
        <taxon>Flavobacteriia</taxon>
        <taxon>Flavobacteriales</taxon>
        <taxon>Weeksellaceae</taxon>
        <taxon>Chryseobacterium group</taxon>
        <taxon>Kaistella</taxon>
    </lineage>
</organism>
<dbReference type="OrthoDB" id="1262959at2"/>
<sequence>MIITTALVTTFLLKLGEKGLEKAFETGGEKISENSINWIKGLFFKDGKPKKALKELQDEPDNKGKQEIAKSIFENSIEENGENMKYFEELVEKLHQIQNTTSYSKNIVTGNITSGGSSIVGDGNVIN</sequence>
<dbReference type="EMBL" id="FTOI01000008">
    <property type="protein sequence ID" value="SIS84678.1"/>
    <property type="molecule type" value="Genomic_DNA"/>
</dbReference>
<evidence type="ECO:0000313" key="1">
    <source>
        <dbReference type="EMBL" id="SIS84678.1"/>
    </source>
</evidence>